<accession>A0A8T1WID9</accession>
<proteinExistence type="predicted"/>
<dbReference type="EMBL" id="JAGDFM010000021">
    <property type="protein sequence ID" value="KAG7391439.1"/>
    <property type="molecule type" value="Genomic_DNA"/>
</dbReference>
<dbReference type="Proteomes" id="UP000694044">
    <property type="component" value="Unassembled WGS sequence"/>
</dbReference>
<dbReference type="AlphaFoldDB" id="A0A8T1WID9"/>
<evidence type="ECO:0000313" key="1">
    <source>
        <dbReference type="EMBL" id="KAG7391439.1"/>
    </source>
</evidence>
<comment type="caution">
    <text evidence="1">The sequence shown here is derived from an EMBL/GenBank/DDBJ whole genome shotgun (WGS) entry which is preliminary data.</text>
</comment>
<protein>
    <submittedName>
        <fullName evidence="1">Uncharacterized protein</fullName>
    </submittedName>
</protein>
<reference evidence="1" key="1">
    <citation type="submission" date="2021-02" db="EMBL/GenBank/DDBJ databases">
        <authorList>
            <person name="Palmer J.M."/>
        </authorList>
    </citation>
    <scope>NUCLEOTIDE SEQUENCE</scope>
    <source>
        <strain evidence="1">SCRP734</strain>
    </source>
</reference>
<sequence length="160" mass="17872">MWDFWAQDSRVHREFPVKEPSCWCLGNGSRGVAEHGIFHLTCVIRCACPFCYRLAWVASEGQNCSNRAAPGRGGKENRQSDLVGEHHIRQRGASGLKAQYSFPEPRLAVVQACTRSFELKDAALKSLSVEGDAEAAAIAHKPFLPCQLEQFLTRRLLLVF</sequence>
<keyword evidence="2" id="KW-1185">Reference proteome</keyword>
<gene>
    <name evidence="1" type="ORF">PHYPSEUDO_004974</name>
</gene>
<organism evidence="1 2">
    <name type="scientific">Phytophthora pseudosyringae</name>
    <dbReference type="NCBI Taxonomy" id="221518"/>
    <lineage>
        <taxon>Eukaryota</taxon>
        <taxon>Sar</taxon>
        <taxon>Stramenopiles</taxon>
        <taxon>Oomycota</taxon>
        <taxon>Peronosporomycetes</taxon>
        <taxon>Peronosporales</taxon>
        <taxon>Peronosporaceae</taxon>
        <taxon>Phytophthora</taxon>
    </lineage>
</organism>
<evidence type="ECO:0000313" key="2">
    <source>
        <dbReference type="Proteomes" id="UP000694044"/>
    </source>
</evidence>
<name>A0A8T1WID9_9STRA</name>